<dbReference type="PANTHER" id="PTHR13793:SF19">
    <property type="entry name" value="BROMODOMAIN AND PHD FINGER-CONTAINING PROTEIN 3"/>
    <property type="match status" value="1"/>
</dbReference>
<sequence length="225" mass="26741">MNRQPDLPGWEEDLRRKNQFMQRLHNYWLLKRQARNGVPLIRRLHSHLQSQRNAEQREQDEKTSAVKEELKYWQKLRHDLERARLLIELIRKREKLKREQQASSLSFHLTAWAAYAVFTMDGHGGHLRTFFLGSKCLCYPRHDPTAEFHVPSLFRRSEREKKALVKVQQAAMELELMPFNVLLRTTLDLLQEKDPAHIFAEPVNLSEASSSHFPSSKFFLNWNMV</sequence>
<evidence type="ECO:0000313" key="1">
    <source>
        <dbReference type="EMBL" id="KAK2113603.1"/>
    </source>
</evidence>
<dbReference type="InterPro" id="IPR050701">
    <property type="entry name" value="Histone_Mod_Regulator"/>
</dbReference>
<dbReference type="Proteomes" id="UP001266305">
    <property type="component" value="Unassembled WGS sequence"/>
</dbReference>
<organism evidence="1 2">
    <name type="scientific">Saguinus oedipus</name>
    <name type="common">Cotton-top tamarin</name>
    <name type="synonym">Oedipomidas oedipus</name>
    <dbReference type="NCBI Taxonomy" id="9490"/>
    <lineage>
        <taxon>Eukaryota</taxon>
        <taxon>Metazoa</taxon>
        <taxon>Chordata</taxon>
        <taxon>Craniata</taxon>
        <taxon>Vertebrata</taxon>
        <taxon>Euteleostomi</taxon>
        <taxon>Mammalia</taxon>
        <taxon>Eutheria</taxon>
        <taxon>Euarchontoglires</taxon>
        <taxon>Primates</taxon>
        <taxon>Haplorrhini</taxon>
        <taxon>Platyrrhini</taxon>
        <taxon>Cebidae</taxon>
        <taxon>Callitrichinae</taxon>
        <taxon>Saguinus</taxon>
    </lineage>
</organism>
<proteinExistence type="predicted"/>
<comment type="caution">
    <text evidence="1">The sequence shown here is derived from an EMBL/GenBank/DDBJ whole genome shotgun (WGS) entry which is preliminary data.</text>
</comment>
<reference evidence="1 2" key="1">
    <citation type="submission" date="2023-05" db="EMBL/GenBank/DDBJ databases">
        <title>B98-5 Cell Line De Novo Hybrid Assembly: An Optical Mapping Approach.</title>
        <authorList>
            <person name="Kananen K."/>
            <person name="Auerbach J.A."/>
            <person name="Kautto E."/>
            <person name="Blachly J.S."/>
        </authorList>
    </citation>
    <scope>NUCLEOTIDE SEQUENCE [LARGE SCALE GENOMIC DNA]</scope>
    <source>
        <strain evidence="1">B95-8</strain>
        <tissue evidence="1">Cell line</tissue>
    </source>
</reference>
<keyword evidence="2" id="KW-1185">Reference proteome</keyword>
<evidence type="ECO:0000313" key="2">
    <source>
        <dbReference type="Proteomes" id="UP001266305"/>
    </source>
</evidence>
<dbReference type="EMBL" id="JASSZA010000004">
    <property type="protein sequence ID" value="KAK2113603.1"/>
    <property type="molecule type" value="Genomic_DNA"/>
</dbReference>
<name>A0ABQ9VYI5_SAGOE</name>
<protein>
    <submittedName>
        <fullName evidence="1">Bromodomain and PHD finger-containing protein 3</fullName>
    </submittedName>
</protein>
<accession>A0ABQ9VYI5</accession>
<gene>
    <name evidence="1" type="primary">BRPF3_2</name>
    <name evidence="1" type="ORF">P7K49_007869</name>
</gene>
<dbReference type="PANTHER" id="PTHR13793">
    <property type="entry name" value="PHD FINGER PROTEINS"/>
    <property type="match status" value="1"/>
</dbReference>